<dbReference type="WBParaSite" id="TMUE_3000014069.1">
    <property type="protein sequence ID" value="TMUE_3000014069.1"/>
    <property type="gene ID" value="WBGene00302928"/>
</dbReference>
<keyword evidence="6 9" id="KW-1133">Transmembrane helix</keyword>
<evidence type="ECO:0000256" key="8">
    <source>
        <dbReference type="ARBA" id="ARBA00023136"/>
    </source>
</evidence>
<dbReference type="STRING" id="70415.A0A5S6R431"/>
<keyword evidence="11" id="KW-1185">Reference proteome</keyword>
<keyword evidence="4 9" id="KW-0812">Transmembrane</keyword>
<evidence type="ECO:0000256" key="5">
    <source>
        <dbReference type="ARBA" id="ARBA00022927"/>
    </source>
</evidence>
<dbReference type="InterPro" id="IPR010989">
    <property type="entry name" value="SNARE"/>
</dbReference>
<protein>
    <submittedName>
        <fullName evidence="12">t-SNARE coiled-coil homology domain-containing protein</fullName>
    </submittedName>
</protein>
<evidence type="ECO:0000313" key="11">
    <source>
        <dbReference type="Proteomes" id="UP000046395"/>
    </source>
</evidence>
<sequence length="329" mass="37843">MDLTPVFRTIAEQQCSDTSPVSSGERPPSNHLPSSTAVFFKQVSSLVQELTELDTYVHRYRQSVTELSNLYDLGSAMTRSERVRLSQLTLRVIKSCETALFRLQALCPQVDPQHAQRSEHIKEVLAILRLRLCKLANAHSSLNDAIYKRFTDVQRCCKLSHLVLGNLNNHNSKCTVELNSDDKKDWQGKAKKADTLVRADTNVGNRQSFLEELQKDYDVQYTEDELKRFHVEKQEVRARISVHKRDVELVEQKLSKLSSLQKTFAEHVLAQENCISRISDNAIIASDNVSDGNKFIKKALQRQTSTRVWLMLIMVVLTFSLWFLHWYHV</sequence>
<dbReference type="Pfam" id="PF05739">
    <property type="entry name" value="SNARE"/>
    <property type="match status" value="1"/>
</dbReference>
<dbReference type="Gene3D" id="1.20.5.110">
    <property type="match status" value="1"/>
</dbReference>
<keyword evidence="7" id="KW-0175">Coiled coil</keyword>
<dbReference type="AlphaFoldDB" id="A0A5S6R431"/>
<dbReference type="SUPFAM" id="SSF47661">
    <property type="entry name" value="t-snare proteins"/>
    <property type="match status" value="1"/>
</dbReference>
<feature type="transmembrane region" description="Helical" evidence="9">
    <location>
        <begin position="308"/>
        <end position="327"/>
    </location>
</feature>
<dbReference type="PANTHER" id="PTHR15959">
    <property type="entry name" value="SYNTAXIN-18"/>
    <property type="match status" value="1"/>
</dbReference>
<dbReference type="SUPFAM" id="SSF58038">
    <property type="entry name" value="SNARE fusion complex"/>
    <property type="match status" value="1"/>
</dbReference>
<dbReference type="GO" id="GO:0005783">
    <property type="term" value="C:endoplasmic reticulum"/>
    <property type="evidence" value="ECO:0007669"/>
    <property type="project" value="TreeGrafter"/>
</dbReference>
<name>A0A5S6R431_TRIMR</name>
<evidence type="ECO:0000256" key="3">
    <source>
        <dbReference type="ARBA" id="ARBA00022448"/>
    </source>
</evidence>
<keyword evidence="8 9" id="KW-0472">Membrane</keyword>
<dbReference type="GO" id="GO:0006890">
    <property type="term" value="P:retrograde vesicle-mediated transport, Golgi to endoplasmic reticulum"/>
    <property type="evidence" value="ECO:0007669"/>
    <property type="project" value="TreeGrafter"/>
</dbReference>
<dbReference type="InterPro" id="IPR000727">
    <property type="entry name" value="T_SNARE_dom"/>
</dbReference>
<evidence type="ECO:0000313" key="12">
    <source>
        <dbReference type="WBParaSite" id="TMUE_3000014069.1"/>
    </source>
</evidence>
<evidence type="ECO:0000256" key="9">
    <source>
        <dbReference type="SAM" id="Phobius"/>
    </source>
</evidence>
<dbReference type="Proteomes" id="UP000046395">
    <property type="component" value="Unassembled WGS sequence"/>
</dbReference>
<organism evidence="11 12">
    <name type="scientific">Trichuris muris</name>
    <name type="common">Mouse whipworm</name>
    <dbReference type="NCBI Taxonomy" id="70415"/>
    <lineage>
        <taxon>Eukaryota</taxon>
        <taxon>Metazoa</taxon>
        <taxon>Ecdysozoa</taxon>
        <taxon>Nematoda</taxon>
        <taxon>Enoplea</taxon>
        <taxon>Dorylaimia</taxon>
        <taxon>Trichinellida</taxon>
        <taxon>Trichuridae</taxon>
        <taxon>Trichuris</taxon>
    </lineage>
</organism>
<dbReference type="GO" id="GO:0015031">
    <property type="term" value="P:protein transport"/>
    <property type="evidence" value="ECO:0007669"/>
    <property type="project" value="UniProtKB-KW"/>
</dbReference>
<evidence type="ECO:0000259" key="10">
    <source>
        <dbReference type="Pfam" id="PF05739"/>
    </source>
</evidence>
<keyword evidence="5" id="KW-0653">Protein transport</keyword>
<proteinExistence type="inferred from homology"/>
<evidence type="ECO:0000256" key="1">
    <source>
        <dbReference type="ARBA" id="ARBA00004211"/>
    </source>
</evidence>
<keyword evidence="3" id="KW-0813">Transport</keyword>
<dbReference type="GO" id="GO:0031201">
    <property type="term" value="C:SNARE complex"/>
    <property type="evidence" value="ECO:0007669"/>
    <property type="project" value="TreeGrafter"/>
</dbReference>
<accession>A0A5S6R431</accession>
<evidence type="ECO:0000256" key="4">
    <source>
        <dbReference type="ARBA" id="ARBA00022692"/>
    </source>
</evidence>
<evidence type="ECO:0000256" key="7">
    <source>
        <dbReference type="ARBA" id="ARBA00023054"/>
    </source>
</evidence>
<evidence type="ECO:0000256" key="2">
    <source>
        <dbReference type="ARBA" id="ARBA00009063"/>
    </source>
</evidence>
<dbReference type="PANTHER" id="PTHR15959:SF0">
    <property type="entry name" value="SYNTAXIN-18"/>
    <property type="match status" value="1"/>
</dbReference>
<evidence type="ECO:0000256" key="6">
    <source>
        <dbReference type="ARBA" id="ARBA00022989"/>
    </source>
</evidence>
<comment type="similarity">
    <text evidence="2">Belongs to the syntaxin family.</text>
</comment>
<reference evidence="12" key="1">
    <citation type="submission" date="2019-12" db="UniProtKB">
        <authorList>
            <consortium name="WormBaseParasite"/>
        </authorList>
    </citation>
    <scope>IDENTIFICATION</scope>
</reference>
<comment type="subcellular location">
    <subcellularLocation>
        <location evidence="1">Membrane</location>
        <topology evidence="1">Single-pass type IV membrane protein</topology>
    </subcellularLocation>
</comment>
<feature type="domain" description="T-SNARE coiled-coil homology" evidence="10">
    <location>
        <begin position="275"/>
        <end position="317"/>
    </location>
</feature>